<reference evidence="2" key="1">
    <citation type="submission" date="2021-07" db="EMBL/GenBank/DDBJ databases">
        <authorList>
            <person name="Durling M."/>
        </authorList>
    </citation>
    <scope>NUCLEOTIDE SEQUENCE</scope>
</reference>
<proteinExistence type="predicted"/>
<feature type="domain" description="FAD dependent oxidoreductase" evidence="1">
    <location>
        <begin position="20"/>
        <end position="360"/>
    </location>
</feature>
<dbReference type="SUPFAM" id="SSF51905">
    <property type="entry name" value="FAD/NAD(P)-binding domain"/>
    <property type="match status" value="1"/>
</dbReference>
<dbReference type="Proteomes" id="UP000696280">
    <property type="component" value="Unassembled WGS sequence"/>
</dbReference>
<dbReference type="Pfam" id="PF01266">
    <property type="entry name" value="DAO"/>
    <property type="match status" value="1"/>
</dbReference>
<evidence type="ECO:0000313" key="3">
    <source>
        <dbReference type="Proteomes" id="UP000696280"/>
    </source>
</evidence>
<dbReference type="InterPro" id="IPR006076">
    <property type="entry name" value="FAD-dep_OxRdtase"/>
</dbReference>
<accession>A0A9N9L2B2</accession>
<dbReference type="GO" id="GO:0005737">
    <property type="term" value="C:cytoplasm"/>
    <property type="evidence" value="ECO:0007669"/>
    <property type="project" value="TreeGrafter"/>
</dbReference>
<comment type="caution">
    <text evidence="2">The sequence shown here is derived from an EMBL/GenBank/DDBJ whole genome shotgun (WGS) entry which is preliminary data.</text>
</comment>
<dbReference type="EMBL" id="CAJVRL010000081">
    <property type="protein sequence ID" value="CAG8957804.1"/>
    <property type="molecule type" value="Genomic_DNA"/>
</dbReference>
<evidence type="ECO:0000313" key="2">
    <source>
        <dbReference type="EMBL" id="CAG8957804.1"/>
    </source>
</evidence>
<organism evidence="2 3">
    <name type="scientific">Hymenoscyphus fraxineus</name>
    <dbReference type="NCBI Taxonomy" id="746836"/>
    <lineage>
        <taxon>Eukaryota</taxon>
        <taxon>Fungi</taxon>
        <taxon>Dikarya</taxon>
        <taxon>Ascomycota</taxon>
        <taxon>Pezizomycotina</taxon>
        <taxon>Leotiomycetes</taxon>
        <taxon>Helotiales</taxon>
        <taxon>Helotiaceae</taxon>
        <taxon>Hymenoscyphus</taxon>
    </lineage>
</organism>
<evidence type="ECO:0000259" key="1">
    <source>
        <dbReference type="Pfam" id="PF01266"/>
    </source>
</evidence>
<dbReference type="PANTHER" id="PTHR13847">
    <property type="entry name" value="SARCOSINE DEHYDROGENASE-RELATED"/>
    <property type="match status" value="1"/>
</dbReference>
<dbReference type="OrthoDB" id="498204at2759"/>
<dbReference type="InterPro" id="IPR036188">
    <property type="entry name" value="FAD/NAD-bd_sf"/>
</dbReference>
<gene>
    <name evidence="2" type="ORF">HYFRA_00000143</name>
</gene>
<keyword evidence="3" id="KW-1185">Reference proteome</keyword>
<dbReference type="Gene3D" id="3.30.9.10">
    <property type="entry name" value="D-Amino Acid Oxidase, subunit A, domain 2"/>
    <property type="match status" value="2"/>
</dbReference>
<dbReference type="Gene3D" id="3.50.50.60">
    <property type="entry name" value="FAD/NAD(P)-binding domain"/>
    <property type="match status" value="2"/>
</dbReference>
<protein>
    <recommendedName>
        <fullName evidence="1">FAD dependent oxidoreductase domain-containing protein</fullName>
    </recommendedName>
</protein>
<dbReference type="PANTHER" id="PTHR13847:SF150">
    <property type="entry name" value="OXIDOREDUCTASE TDA3-RELATED"/>
    <property type="match status" value="1"/>
</dbReference>
<name>A0A9N9L2B2_9HELO</name>
<dbReference type="AlphaFoldDB" id="A0A9N9L2B2"/>
<sequence>MSFGPTKSAPPEGTIIIGAVVVVDSSEDVCAGASGRSTGGLGDFGFVSDLSPLRSLSYLLHKEFADKFGGREKWGFSDLEIYRVSPKNVSGDLSPPVSWGPAPPVEKIVSDLPNWVNTSDDWKVQSLAAAPHAAHVNPRKICRFLHERCEELGVQFHLSSEVTSFRKKDQMHAFTSVTIKVHEKSLAVILFPLRINSINSAGNHATVRNPRWKPSDDENGVSQVFLNNFLQGSDRLDITSYLGGMLYVGAWGANPEPVPEYADNIEARPDQIRAMLEVARPFLHLEPDQELEVLSTGRCYRPLAEPNHPIIGKVPWCLIGDNIPETGHKNWKVHGDLYINTGHNSDGVTLGPGSGKVLCEYILGLPPSATVPVVGLDNISGQQSHL</sequence>